<dbReference type="Proteomes" id="UP000035930">
    <property type="component" value="Chromosome"/>
</dbReference>
<dbReference type="Pfam" id="PF00117">
    <property type="entry name" value="GATase"/>
    <property type="match status" value="1"/>
</dbReference>
<dbReference type="PANTHER" id="PTHR42695">
    <property type="entry name" value="GLUTAMINE AMIDOTRANSFERASE YLR126C-RELATED"/>
    <property type="match status" value="1"/>
</dbReference>
<keyword evidence="3" id="KW-0315">Glutamine amidotransferase</keyword>
<evidence type="ECO:0000313" key="3">
    <source>
        <dbReference type="EMBL" id="NIY56288.1"/>
    </source>
</evidence>
<dbReference type="AlphaFoldDB" id="A0AAP7KJW2"/>
<dbReference type="InterPro" id="IPR017926">
    <property type="entry name" value="GATASE"/>
</dbReference>
<evidence type="ECO:0000313" key="4">
    <source>
        <dbReference type="Proteomes" id="UP000035930"/>
    </source>
</evidence>
<name>A0AAP7KJW2_9GAMM</name>
<dbReference type="InterPro" id="IPR044992">
    <property type="entry name" value="ChyE-like"/>
</dbReference>
<reference evidence="3" key="3">
    <citation type="journal article" date="2020" name="Int. J. Syst. Evol. Microbiol.">
        <title>Reclassification of Francisella noatunensis subsp. orientalis Ottem et al. 2009 as Francisella orientalis sp. nov., Francisella noatunensis subsp. chilensis subsp. nov. and emended description of Francisella noatunensis.</title>
        <authorList>
            <person name="Ramirez-Paredes J.G."/>
            <person name="Larsson P."/>
            <person name="Thompson K.D."/>
            <person name="Penman D.J."/>
            <person name="Busse H.J."/>
            <person name="Ohrman C."/>
            <person name="Sjodin A."/>
            <person name="Soto E."/>
            <person name="Richards R.H."/>
            <person name="Adams A."/>
            <person name="Colquhoun D.J."/>
        </authorList>
    </citation>
    <scope>NUCLEOTIDE SEQUENCE</scope>
    <source>
        <strain evidence="3">LADL-07285A</strain>
    </source>
</reference>
<proteinExistence type="predicted"/>
<evidence type="ECO:0000313" key="2">
    <source>
        <dbReference type="EMBL" id="AKN88265.1"/>
    </source>
</evidence>
<evidence type="ECO:0000259" key="1">
    <source>
        <dbReference type="Pfam" id="PF00117"/>
    </source>
</evidence>
<dbReference type="CDD" id="cd01741">
    <property type="entry name" value="GATase1_1"/>
    <property type="match status" value="1"/>
</dbReference>
<dbReference type="Proteomes" id="UP000774689">
    <property type="component" value="Unassembled WGS sequence"/>
</dbReference>
<gene>
    <name evidence="3" type="ORF">CHQ83_02495</name>
    <name evidence="2" type="ORF">FNO190_0433</name>
</gene>
<dbReference type="PROSITE" id="PS51273">
    <property type="entry name" value="GATASE_TYPE_1"/>
    <property type="match status" value="1"/>
</dbReference>
<dbReference type="RefSeq" id="WP_014714502.1">
    <property type="nucleotide sequence ID" value="NZ_CP011923.2"/>
</dbReference>
<dbReference type="PANTHER" id="PTHR42695:SF5">
    <property type="entry name" value="GLUTAMINE AMIDOTRANSFERASE YLR126C-RELATED"/>
    <property type="match status" value="1"/>
</dbReference>
<dbReference type="GO" id="GO:0005829">
    <property type="term" value="C:cytosol"/>
    <property type="evidence" value="ECO:0007669"/>
    <property type="project" value="TreeGrafter"/>
</dbReference>
<keyword evidence="4" id="KW-1185">Reference proteome</keyword>
<reference evidence="2" key="2">
    <citation type="submission" date="2017-08" db="EMBL/GenBank/DDBJ databases">
        <title>Complete Genome Sequence of Francisella noatunensis subsp. orientalis strain FNO190.</title>
        <authorList>
            <person name="Pereira F.L."/>
            <person name="Goncalves L.A."/>
            <person name="Guilherme T.C."/>
            <person name="Soares S.C."/>
            <person name="Dorella F.A."/>
            <person name="Carvalho A.F."/>
            <person name="Leibowitz M.P."/>
            <person name="Leal C.A.G."/>
            <person name="Azevedo V.A.C."/>
            <person name="Figueiredo H.C.P."/>
        </authorList>
    </citation>
    <scope>NUCLEOTIDE SEQUENCE</scope>
    <source>
        <strain evidence="2">FNO190</strain>
    </source>
</reference>
<dbReference type="EMBL" id="CP011923">
    <property type="protein sequence ID" value="AKN88265.1"/>
    <property type="molecule type" value="Genomic_DNA"/>
</dbReference>
<organism evidence="3 5">
    <name type="scientific">Francisella orientalis</name>
    <dbReference type="NCBI Taxonomy" id="299583"/>
    <lineage>
        <taxon>Bacteria</taxon>
        <taxon>Pseudomonadati</taxon>
        <taxon>Pseudomonadota</taxon>
        <taxon>Gammaproteobacteria</taxon>
        <taxon>Thiotrichales</taxon>
        <taxon>Francisellaceae</taxon>
        <taxon>Francisella</taxon>
    </lineage>
</organism>
<dbReference type="SUPFAM" id="SSF52317">
    <property type="entry name" value="Class I glutamine amidotransferase-like"/>
    <property type="match status" value="1"/>
</dbReference>
<dbReference type="Gene3D" id="3.40.50.880">
    <property type="match status" value="1"/>
</dbReference>
<reference evidence="4" key="1">
    <citation type="submission" date="2015-02" db="EMBL/GenBank/DDBJ databases">
        <title>Complete genome sequence of Francisella noatunensis subsp. orientalis FNO190 isolated from farm-raised Nile tilapia in Brazil.</title>
        <authorList>
            <person name="Figueiredo H.C.P."/>
            <person name="Leal C.A.G."/>
            <person name="Pereira F.L."/>
            <person name="Soares S.C."/>
            <person name="Goncalves L.A."/>
            <person name="Dorella F.A."/>
            <person name="Carvalho A.F."/>
            <person name="Azevedo V.A.C."/>
        </authorList>
    </citation>
    <scope>NUCLEOTIDE SEQUENCE [LARGE SCALE GENOMIC DNA]</scope>
    <source>
        <strain evidence="4">FNO190</strain>
    </source>
</reference>
<dbReference type="EMBL" id="QPQM01000001">
    <property type="protein sequence ID" value="NIY56288.1"/>
    <property type="molecule type" value="Genomic_DNA"/>
</dbReference>
<evidence type="ECO:0000313" key="5">
    <source>
        <dbReference type="Proteomes" id="UP000774689"/>
    </source>
</evidence>
<feature type="domain" description="Glutamine amidotransferase" evidence="1">
    <location>
        <begin position="33"/>
        <end position="182"/>
    </location>
</feature>
<sequence>MKIAILQTDHIPEHRRGVAGGNYPEMFANLFFKLSVVVDFDIYDVTIQEYPENYDIYDGFIITGSKATAFDDLGWIIKLKAEIKRLYKHNRKIIGICFGHQILAQALGGRVERGPKGFAVGVRNVEVLIKKPWMNPFHNYLSLLFYHQDMIVELPKDAELISTIDYCKARMFCINNHILGIQAYHEMLKVHNHTLIKEYQDDIKNEFHHALESLRIRDNGLIIAH</sequence>
<dbReference type="InterPro" id="IPR029062">
    <property type="entry name" value="Class_I_gatase-like"/>
</dbReference>
<dbReference type="GeneID" id="45432612"/>
<accession>A0AAP7KJW2</accession>
<protein>
    <submittedName>
        <fullName evidence="2">Glutamine amidotransferase, class I</fullName>
    </submittedName>
    <submittedName>
        <fullName evidence="3">Type 1 glutamine amidotransferase</fullName>
    </submittedName>
</protein>